<keyword evidence="1" id="KW-0812">Transmembrane</keyword>
<accession>Q67RF5</accession>
<dbReference type="Pfam" id="PF21946">
    <property type="entry name" value="LppM"/>
    <property type="match status" value="1"/>
</dbReference>
<proteinExistence type="predicted"/>
<reference evidence="3 4" key="1">
    <citation type="journal article" date="2004" name="Nucleic Acids Res.">
        <title>Genome sequence of Symbiobacterium thermophilum, an uncultivable bacterium that depends on microbial commensalism.</title>
        <authorList>
            <person name="Ueda K."/>
            <person name="Yamashita A."/>
            <person name="Ishikawa J."/>
            <person name="Shimada M."/>
            <person name="Watsuji T."/>
            <person name="Morimura K."/>
            <person name="Ikeda H."/>
            <person name="Hattori M."/>
            <person name="Beppu T."/>
        </authorList>
    </citation>
    <scope>NUCLEOTIDE SEQUENCE [LARGE SCALE GENOMIC DNA]</scope>
    <source>
        <strain evidence="4">T / IAM 14863</strain>
    </source>
</reference>
<evidence type="ECO:0000313" key="3">
    <source>
        <dbReference type="EMBL" id="BAD39738.1"/>
    </source>
</evidence>
<feature type="transmembrane region" description="Helical" evidence="1">
    <location>
        <begin position="198"/>
        <end position="220"/>
    </location>
</feature>
<dbReference type="InterPro" id="IPR053807">
    <property type="entry name" value="LppM"/>
</dbReference>
<keyword evidence="4" id="KW-1185">Reference proteome</keyword>
<keyword evidence="1" id="KW-1133">Transmembrane helix</keyword>
<dbReference type="EMBL" id="AP006840">
    <property type="protein sequence ID" value="BAD39738.1"/>
    <property type="molecule type" value="Genomic_DNA"/>
</dbReference>
<dbReference type="KEGG" id="sth:STH753"/>
<dbReference type="STRING" id="292459.STH753"/>
<protein>
    <recommendedName>
        <fullName evidence="2">LppM domain-containing protein</fullName>
    </recommendedName>
</protein>
<evidence type="ECO:0000256" key="1">
    <source>
        <dbReference type="SAM" id="Phobius"/>
    </source>
</evidence>
<evidence type="ECO:0000313" key="4">
    <source>
        <dbReference type="Proteomes" id="UP000000417"/>
    </source>
</evidence>
<evidence type="ECO:0000259" key="2">
    <source>
        <dbReference type="Pfam" id="PF21946"/>
    </source>
</evidence>
<organism evidence="3 4">
    <name type="scientific">Symbiobacterium thermophilum (strain DSM 24528 / JCM 14929 / IAM 14863 / T)</name>
    <dbReference type="NCBI Taxonomy" id="292459"/>
    <lineage>
        <taxon>Bacteria</taxon>
        <taxon>Bacillati</taxon>
        <taxon>Bacillota</taxon>
        <taxon>Clostridia</taxon>
        <taxon>Eubacteriales</taxon>
        <taxon>Symbiobacteriaceae</taxon>
        <taxon>Symbiobacterium</taxon>
    </lineage>
</organism>
<dbReference type="HOGENOM" id="CLU_1165332_0_0_9"/>
<keyword evidence="1" id="KW-0472">Membrane</keyword>
<gene>
    <name evidence="3" type="ordered locus">STH753</name>
</gene>
<dbReference type="PROSITE" id="PS51257">
    <property type="entry name" value="PROKAR_LIPOPROTEIN"/>
    <property type="match status" value="1"/>
</dbReference>
<dbReference type="Proteomes" id="UP000000417">
    <property type="component" value="Chromosome"/>
</dbReference>
<feature type="domain" description="LppM" evidence="2">
    <location>
        <begin position="32"/>
        <end position="195"/>
    </location>
</feature>
<dbReference type="AlphaFoldDB" id="Q67RF5"/>
<name>Q67RF5_SYMTH</name>
<sequence length="238" mass="26243">MAFPGRDLRLRRLSALTLVLLLAAAALAGCVRLELNLRVNPDGTGEKEIIAAIDREFLAVAAAMRARDPLARLEAELREDPKATVTRYQLGDMVGFRAVAPFRNELILNDETWKGHFLIRDRIFWRDYTLDLETLLDMAELDAVAASFDSPVDFRVSVELPARIGETNGELDPSGRKVTWTLIPGRRDHLVLTARQYLYGRIAAAGAAALAAAVGLAFGIRRGQRRRRPVGGIGQAKT</sequence>